<dbReference type="Proteomes" id="UP000267418">
    <property type="component" value="Unassembled WGS sequence"/>
</dbReference>
<keyword evidence="1" id="KW-1133">Transmembrane helix</keyword>
<keyword evidence="1" id="KW-0812">Transmembrane</keyword>
<name>A0A3S0IER8_9BURK</name>
<accession>A0A3S0IER8</accession>
<gene>
    <name evidence="2" type="ORF">EJP69_11430</name>
</gene>
<organism evidence="2 3">
    <name type="scientific">Variovorax gossypii</name>
    <dbReference type="NCBI Taxonomy" id="1679495"/>
    <lineage>
        <taxon>Bacteria</taxon>
        <taxon>Pseudomonadati</taxon>
        <taxon>Pseudomonadota</taxon>
        <taxon>Betaproteobacteria</taxon>
        <taxon>Burkholderiales</taxon>
        <taxon>Comamonadaceae</taxon>
        <taxon>Variovorax</taxon>
    </lineage>
</organism>
<comment type="caution">
    <text evidence="2">The sequence shown here is derived from an EMBL/GenBank/DDBJ whole genome shotgun (WGS) entry which is preliminary data.</text>
</comment>
<protein>
    <recommendedName>
        <fullName evidence="4">5-bromo-4-chloroindolyl phosphate hydrolase</fullName>
    </recommendedName>
</protein>
<dbReference type="RefSeq" id="WP_126470155.1">
    <property type="nucleotide sequence ID" value="NZ_RXOE01000002.1"/>
</dbReference>
<evidence type="ECO:0000313" key="2">
    <source>
        <dbReference type="EMBL" id="RTQ34997.1"/>
    </source>
</evidence>
<keyword evidence="1" id="KW-0472">Membrane</keyword>
<proteinExistence type="predicted"/>
<evidence type="ECO:0000313" key="3">
    <source>
        <dbReference type="Proteomes" id="UP000267418"/>
    </source>
</evidence>
<feature type="transmembrane region" description="Helical" evidence="1">
    <location>
        <begin position="12"/>
        <end position="35"/>
    </location>
</feature>
<dbReference type="EMBL" id="RXOE01000002">
    <property type="protein sequence ID" value="RTQ34997.1"/>
    <property type="molecule type" value="Genomic_DNA"/>
</dbReference>
<sequence length="209" mass="22718">MPRRSLKLRALLFLYGNGNILGCALALLGPALLFAGVIDKGWLLITAGLYVAGCLLGRKAPELERRIEDSLSVEQTLERLDHVVAQAQPHLTEDMRKSLDNVRGSVGEVLPRLVGAGSHGDDLFTVRETVLRYLPETLANYVALPPAFRITHAVKDGKTARQLLGEQLGLLDAKLREIVANVASSDAAALVANGQFLEKKFRQPDFLAS</sequence>
<reference evidence="2 3" key="1">
    <citation type="submission" date="2018-12" db="EMBL/GenBank/DDBJ databases">
        <title>The genome of Variovorax gossypii DSM 100435.</title>
        <authorList>
            <person name="Gao J."/>
            <person name="Sun J."/>
        </authorList>
    </citation>
    <scope>NUCLEOTIDE SEQUENCE [LARGE SCALE GENOMIC DNA]</scope>
    <source>
        <strain evidence="2 3">DSM 100435</strain>
    </source>
</reference>
<dbReference type="AlphaFoldDB" id="A0A3S0IER8"/>
<evidence type="ECO:0000256" key="1">
    <source>
        <dbReference type="SAM" id="Phobius"/>
    </source>
</evidence>
<dbReference type="OrthoDB" id="8589347at2"/>
<evidence type="ECO:0008006" key="4">
    <source>
        <dbReference type="Google" id="ProtNLM"/>
    </source>
</evidence>
<keyword evidence="3" id="KW-1185">Reference proteome</keyword>